<dbReference type="GO" id="GO:0106430">
    <property type="term" value="F:dihydroorotate dehydrogenase (quinone) activity"/>
    <property type="evidence" value="ECO:0007669"/>
    <property type="project" value="UniProtKB-EC"/>
</dbReference>
<evidence type="ECO:0000256" key="3">
    <source>
        <dbReference type="ARBA" id="ARBA00005161"/>
    </source>
</evidence>
<dbReference type="GO" id="GO:0044205">
    <property type="term" value="P:'de novo' UMP biosynthetic process"/>
    <property type="evidence" value="ECO:0007669"/>
    <property type="project" value="UniProtKB-UniRule"/>
</dbReference>
<dbReference type="FunFam" id="3.20.20.70:FF:000028">
    <property type="entry name" value="Dihydroorotate dehydrogenase (quinone)"/>
    <property type="match status" value="1"/>
</dbReference>
<feature type="binding site" evidence="13">
    <location>
        <position position="250"/>
    </location>
    <ligand>
        <name>FMN</name>
        <dbReference type="ChEBI" id="CHEBI:58210"/>
    </ligand>
</feature>
<evidence type="ECO:0000256" key="12">
    <source>
        <dbReference type="ARBA" id="ARBA00048639"/>
    </source>
</evidence>
<evidence type="ECO:0000256" key="6">
    <source>
        <dbReference type="ARBA" id="ARBA00022475"/>
    </source>
</evidence>
<dbReference type="InterPro" id="IPR001295">
    <property type="entry name" value="Dihydroorotate_DH_CS"/>
</dbReference>
<dbReference type="InterPro" id="IPR005719">
    <property type="entry name" value="Dihydroorotate_DH_2"/>
</dbReference>
<comment type="catalytic activity">
    <reaction evidence="12 13">
        <text>(S)-dihydroorotate + a quinone = orotate + a quinol</text>
        <dbReference type="Rhea" id="RHEA:30187"/>
        <dbReference type="ChEBI" id="CHEBI:24646"/>
        <dbReference type="ChEBI" id="CHEBI:30839"/>
        <dbReference type="ChEBI" id="CHEBI:30864"/>
        <dbReference type="ChEBI" id="CHEBI:132124"/>
        <dbReference type="EC" id="1.3.5.2"/>
    </reaction>
</comment>
<dbReference type="AlphaFoldDB" id="A0A916JT68"/>
<feature type="binding site" evidence="13">
    <location>
        <position position="177"/>
    </location>
    <ligand>
        <name>FMN</name>
        <dbReference type="ChEBI" id="CHEBI:58210"/>
    </ligand>
</feature>
<keyword evidence="8 13" id="KW-0288">FMN</keyword>
<feature type="domain" description="Dihydroorotate dehydrogenase catalytic" evidence="14">
    <location>
        <begin position="53"/>
        <end position="336"/>
    </location>
</feature>
<evidence type="ECO:0000256" key="7">
    <source>
        <dbReference type="ARBA" id="ARBA00022630"/>
    </source>
</evidence>
<feature type="binding site" evidence="13">
    <location>
        <position position="273"/>
    </location>
    <ligand>
        <name>FMN</name>
        <dbReference type="ChEBI" id="CHEBI:58210"/>
    </ligand>
</feature>
<feature type="active site" description="Nucleophile" evidence="13">
    <location>
        <position position="180"/>
    </location>
</feature>
<sequence>MSVLSFLYPLVRAYLFRMDAETAHNLTLRFLDAAVHTDLTCCFVPHIPNTPRTVMGLIFPNLVGLAAGLDKNGDYIHGLAALGFGFIEIGTVTPRPQPGNPRTRLFRLPQADALINRMGFNNHGVDALITNLRSICYRGVLGLNIGKNADTPIEYAVNDYLYCLERVYPFASYVAINISSPNTKNLRQLQAPDELPALLKALKEKQHRLADLHGKQVPLALKIAPDLNEEQIKLLADILLKHRVDGVIATNTTLLRTAVQSLPYSQEDGGLSGRPLFNPSNWVIQKLHMQLGDAIPIIGVGGILSGQDAHAKLMAGASLVQIYTGLIYRGPRLVSECVRATAGCCD</sequence>
<dbReference type="Proteomes" id="UP000693996">
    <property type="component" value="Chromosome"/>
</dbReference>
<dbReference type="EC" id="1.3.5.2" evidence="13"/>
<dbReference type="NCBIfam" id="NF003645">
    <property type="entry name" value="PRK05286.1-2"/>
    <property type="match status" value="1"/>
</dbReference>
<evidence type="ECO:0000256" key="2">
    <source>
        <dbReference type="ARBA" id="ARBA00004202"/>
    </source>
</evidence>
<accession>A0A916JT68</accession>
<dbReference type="InterPro" id="IPR050074">
    <property type="entry name" value="DHO_dehydrogenase"/>
</dbReference>
<comment type="pathway">
    <text evidence="3 13">Pyrimidine metabolism; UMP biosynthesis via de novo pathway; orotate from (S)-dihydroorotate (quinone route): step 1/1.</text>
</comment>
<dbReference type="InterPro" id="IPR005720">
    <property type="entry name" value="Dihydroorotate_DH_cat"/>
</dbReference>
<dbReference type="RefSeq" id="WP_216796973.1">
    <property type="nucleotide sequence ID" value="NZ_OU343031.1"/>
</dbReference>
<evidence type="ECO:0000256" key="8">
    <source>
        <dbReference type="ARBA" id="ARBA00022643"/>
    </source>
</evidence>
<feature type="binding site" evidence="13">
    <location>
        <position position="222"/>
    </location>
    <ligand>
        <name>FMN</name>
        <dbReference type="ChEBI" id="CHEBI:58210"/>
    </ligand>
</feature>
<protein>
    <recommendedName>
        <fullName evidence="13">Dihydroorotate dehydrogenase (quinone)</fullName>
        <ecNumber evidence="13">1.3.5.2</ecNumber>
    </recommendedName>
    <alternativeName>
        <fullName evidence="13">DHOdehase</fullName>
        <shortName evidence="13">DHOD</shortName>
        <shortName evidence="13">DHODase</shortName>
    </alternativeName>
    <alternativeName>
        <fullName evidence="13">Dihydroorotate oxidase</fullName>
    </alternativeName>
</protein>
<keyword evidence="7 13" id="KW-0285">Flavoprotein</keyword>
<dbReference type="GO" id="GO:0006207">
    <property type="term" value="P:'de novo' pyrimidine nucleobase biosynthetic process"/>
    <property type="evidence" value="ECO:0007669"/>
    <property type="project" value="UniProtKB-UniRule"/>
</dbReference>
<organism evidence="15 16">
    <name type="scientific">Candidatus Vallotiella hemipterorum</name>
    <dbReference type="NCBI Taxonomy" id="1177213"/>
    <lineage>
        <taxon>Bacteria</taxon>
        <taxon>Pseudomonadati</taxon>
        <taxon>Pseudomonadota</taxon>
        <taxon>Betaproteobacteria</taxon>
        <taxon>Burkholderiales</taxon>
        <taxon>Burkholderiaceae</taxon>
        <taxon>Candidatus Vallotiella</taxon>
    </lineage>
</organism>
<feature type="binding site" evidence="13">
    <location>
        <position position="91"/>
    </location>
    <ligand>
        <name>FMN</name>
        <dbReference type="ChEBI" id="CHEBI:58210"/>
    </ligand>
</feature>
<feature type="binding site" evidence="13">
    <location>
        <position position="182"/>
    </location>
    <ligand>
        <name>substrate</name>
    </ligand>
</feature>
<evidence type="ECO:0000256" key="10">
    <source>
        <dbReference type="ARBA" id="ARBA00023002"/>
    </source>
</evidence>
<dbReference type="NCBIfam" id="NF003652">
    <property type="entry name" value="PRK05286.2-5"/>
    <property type="match status" value="1"/>
</dbReference>
<dbReference type="InterPro" id="IPR012135">
    <property type="entry name" value="Dihydroorotate_DH_1_2"/>
</dbReference>
<dbReference type="EMBL" id="OU343031">
    <property type="protein sequence ID" value="CAG7601844.1"/>
    <property type="molecule type" value="Genomic_DNA"/>
</dbReference>
<comment type="cofactor">
    <cofactor evidence="13">
        <name>FMN</name>
        <dbReference type="ChEBI" id="CHEBI:58210"/>
    </cofactor>
    <text evidence="13">Binds 1 FMN per subunit.</text>
</comment>
<dbReference type="NCBIfam" id="NF003646">
    <property type="entry name" value="PRK05286.1-4"/>
    <property type="match status" value="1"/>
</dbReference>
<comment type="subunit">
    <text evidence="5 13">Monomer.</text>
</comment>
<keyword evidence="10 13" id="KW-0560">Oxidoreductase</keyword>
<feature type="binding site" evidence="13">
    <location>
        <begin position="323"/>
        <end position="324"/>
    </location>
    <ligand>
        <name>FMN</name>
        <dbReference type="ChEBI" id="CHEBI:58210"/>
    </ligand>
</feature>
<dbReference type="PROSITE" id="PS00912">
    <property type="entry name" value="DHODEHASE_2"/>
    <property type="match status" value="1"/>
</dbReference>
<evidence type="ECO:0000313" key="16">
    <source>
        <dbReference type="Proteomes" id="UP000693996"/>
    </source>
</evidence>
<evidence type="ECO:0000256" key="13">
    <source>
        <dbReference type="HAMAP-Rule" id="MF_00225"/>
    </source>
</evidence>
<evidence type="ECO:0000313" key="15">
    <source>
        <dbReference type="EMBL" id="CAG7601844.1"/>
    </source>
</evidence>
<feature type="binding site" evidence="13">
    <location>
        <position position="302"/>
    </location>
    <ligand>
        <name>FMN</name>
        <dbReference type="ChEBI" id="CHEBI:58210"/>
    </ligand>
</feature>
<feature type="binding site" evidence="13">
    <location>
        <begin position="251"/>
        <end position="252"/>
    </location>
    <ligand>
        <name>substrate</name>
    </ligand>
</feature>
<keyword evidence="16" id="KW-1185">Reference proteome</keyword>
<dbReference type="NCBIfam" id="TIGR01036">
    <property type="entry name" value="pyrD_sub2"/>
    <property type="match status" value="1"/>
</dbReference>
<keyword evidence="11 13" id="KW-0472">Membrane</keyword>
<evidence type="ECO:0000256" key="11">
    <source>
        <dbReference type="ARBA" id="ARBA00023136"/>
    </source>
</evidence>
<proteinExistence type="inferred from homology"/>
<evidence type="ECO:0000256" key="4">
    <source>
        <dbReference type="ARBA" id="ARBA00005359"/>
    </source>
</evidence>
<evidence type="ECO:0000256" key="5">
    <source>
        <dbReference type="ARBA" id="ARBA00011245"/>
    </source>
</evidence>
<comment type="subcellular location">
    <subcellularLocation>
        <location evidence="2 13">Cell membrane</location>
        <topology evidence="2 13">Peripheral membrane protein</topology>
    </subcellularLocation>
</comment>
<dbReference type="PIRSF" id="PIRSF000164">
    <property type="entry name" value="DHO_oxidase"/>
    <property type="match status" value="1"/>
</dbReference>
<reference evidence="15" key="1">
    <citation type="submission" date="2021-06" db="EMBL/GenBank/DDBJ databases">
        <authorList>
            <person name="Szabo G."/>
        </authorList>
    </citation>
    <scope>NUCLEOTIDE SEQUENCE</scope>
    <source>
        <strain evidence="15">MYVALT</strain>
    </source>
</reference>
<feature type="binding site" evidence="13">
    <location>
        <position position="144"/>
    </location>
    <ligand>
        <name>FMN</name>
        <dbReference type="ChEBI" id="CHEBI:58210"/>
    </ligand>
</feature>
<dbReference type="GO" id="GO:0005737">
    <property type="term" value="C:cytoplasm"/>
    <property type="evidence" value="ECO:0007669"/>
    <property type="project" value="InterPro"/>
</dbReference>
<evidence type="ECO:0000256" key="1">
    <source>
        <dbReference type="ARBA" id="ARBA00003125"/>
    </source>
</evidence>
<evidence type="ECO:0000259" key="14">
    <source>
        <dbReference type="Pfam" id="PF01180"/>
    </source>
</evidence>
<keyword evidence="9 13" id="KW-0665">Pyrimidine biosynthesis</keyword>
<evidence type="ECO:0000256" key="9">
    <source>
        <dbReference type="ARBA" id="ARBA00022975"/>
    </source>
</evidence>
<dbReference type="HAMAP" id="MF_00225">
    <property type="entry name" value="DHO_dh_type2"/>
    <property type="match status" value="1"/>
</dbReference>
<keyword evidence="6 13" id="KW-1003">Cell membrane</keyword>
<comment type="similarity">
    <text evidence="4 13">Belongs to the dihydroorotate dehydrogenase family. Type 2 subfamily.</text>
</comment>
<dbReference type="Pfam" id="PF01180">
    <property type="entry name" value="DHO_dh"/>
    <property type="match status" value="1"/>
</dbReference>
<gene>
    <name evidence="13 15" type="primary">pyrD</name>
    <name evidence="15" type="ORF">MYVALT_F_02750</name>
</gene>
<feature type="binding site" evidence="13">
    <location>
        <position position="71"/>
    </location>
    <ligand>
        <name>substrate</name>
    </ligand>
</feature>
<name>A0A916JT68_9BURK</name>
<dbReference type="PANTHER" id="PTHR48109:SF4">
    <property type="entry name" value="DIHYDROOROTATE DEHYDROGENASE (QUINONE), MITOCHONDRIAL"/>
    <property type="match status" value="1"/>
</dbReference>
<dbReference type="NCBIfam" id="NF003644">
    <property type="entry name" value="PRK05286.1-1"/>
    <property type="match status" value="1"/>
</dbReference>
<feature type="binding site" evidence="13">
    <location>
        <position position="177"/>
    </location>
    <ligand>
        <name>substrate</name>
    </ligand>
</feature>
<comment type="function">
    <text evidence="1 13">Catalyzes the conversion of dihydroorotate to orotate with quinone as electron acceptor.</text>
</comment>
<dbReference type="GO" id="GO:0005886">
    <property type="term" value="C:plasma membrane"/>
    <property type="evidence" value="ECO:0007669"/>
    <property type="project" value="UniProtKB-SubCell"/>
</dbReference>
<feature type="binding site" evidence="13">
    <location>
        <begin position="116"/>
        <end position="120"/>
    </location>
    <ligand>
        <name>substrate</name>
    </ligand>
</feature>
<dbReference type="PANTHER" id="PTHR48109">
    <property type="entry name" value="DIHYDROOROTATE DEHYDROGENASE (QUINONE), MITOCHONDRIAL-RELATED"/>
    <property type="match status" value="1"/>
</dbReference>
<dbReference type="CDD" id="cd04738">
    <property type="entry name" value="DHOD_2_like"/>
    <property type="match status" value="1"/>
</dbReference>
<feature type="binding site" evidence="13">
    <location>
        <begin position="67"/>
        <end position="71"/>
    </location>
    <ligand>
        <name>FMN</name>
        <dbReference type="ChEBI" id="CHEBI:58210"/>
    </ligand>
</feature>
<dbReference type="KEGG" id="vtr:MYVALT_F_02750"/>